<dbReference type="PANTHER" id="PTHR10127:SF814">
    <property type="entry name" value="MEPRIN A SUBUNIT BETA"/>
    <property type="match status" value="1"/>
</dbReference>
<dbReference type="PROSITE" id="PS51864">
    <property type="entry name" value="ASTACIN"/>
    <property type="match status" value="1"/>
</dbReference>
<accession>R4UMK8</accession>
<evidence type="ECO:0000256" key="8">
    <source>
        <dbReference type="ARBA" id="ARBA00023157"/>
    </source>
</evidence>
<evidence type="ECO:0000256" key="6">
    <source>
        <dbReference type="ARBA" id="ARBA00023049"/>
    </source>
</evidence>
<dbReference type="EMBL" id="KC571851">
    <property type="protein sequence ID" value="AGM32350.1"/>
    <property type="molecule type" value="mRNA"/>
</dbReference>
<feature type="binding site" evidence="10">
    <location>
        <position position="150"/>
    </location>
    <ligand>
        <name>Zn(2+)</name>
        <dbReference type="ChEBI" id="CHEBI:29105"/>
        <note>catalytic</note>
    </ligand>
</feature>
<dbReference type="Gene3D" id="3.40.390.10">
    <property type="entry name" value="Collagenase (Catalytic Domain)"/>
    <property type="match status" value="1"/>
</dbReference>
<keyword evidence="1 10" id="KW-0645">Protease</keyword>
<dbReference type="SMART" id="SM00235">
    <property type="entry name" value="ZnMc"/>
    <property type="match status" value="1"/>
</dbReference>
<sequence length="248" mass="28250">MFLRLVILVTAATCCTARVIDVRSLQSAWERSGKFEGDIALSDEELRNGLINPASRWPNRVVPFLIDDVFNDEQRAQILLAVDEYHKKTSIRLREYNPQTDTDYVHITGEDSGCWSYVGRLGGRQQLNLALSTPPYGCFPLGTIIHELLHALGFYHQQSATERDDYVTILWENIEEGKEHNFDKYDANLITNFGVSYDYGSIMHYGPYAFSKNGLKTIEPKDPNAEIGQNAGFSDKDLQKLEKMYENV</sequence>
<evidence type="ECO:0000256" key="1">
    <source>
        <dbReference type="ARBA" id="ARBA00022670"/>
    </source>
</evidence>
<evidence type="ECO:0000313" key="13">
    <source>
        <dbReference type="EMBL" id="AGM32350.1"/>
    </source>
</evidence>
<feature type="active site" evidence="10">
    <location>
        <position position="147"/>
    </location>
</feature>
<dbReference type="InterPro" id="IPR024079">
    <property type="entry name" value="MetalloPept_cat_dom_sf"/>
</dbReference>
<evidence type="ECO:0000256" key="5">
    <source>
        <dbReference type="ARBA" id="ARBA00022833"/>
    </source>
</evidence>
<evidence type="ECO:0000256" key="3">
    <source>
        <dbReference type="ARBA" id="ARBA00022729"/>
    </source>
</evidence>
<comment type="cofactor">
    <cofactor evidence="10 11">
        <name>Zn(2+)</name>
        <dbReference type="ChEBI" id="CHEBI:29105"/>
    </cofactor>
    <text evidence="10 11">Binds 1 zinc ion per subunit.</text>
</comment>
<proteinExistence type="evidence at transcript level"/>
<dbReference type="SUPFAM" id="SSF55486">
    <property type="entry name" value="Metalloproteases ('zincins'), catalytic domain"/>
    <property type="match status" value="1"/>
</dbReference>
<dbReference type="GO" id="GO:0004222">
    <property type="term" value="F:metalloendopeptidase activity"/>
    <property type="evidence" value="ECO:0007669"/>
    <property type="project" value="UniProtKB-UniRule"/>
</dbReference>
<keyword evidence="6 10" id="KW-0482">Metalloprotease</keyword>
<keyword evidence="5 10" id="KW-0862">Zinc</keyword>
<feature type="binding site" evidence="10">
    <location>
        <position position="156"/>
    </location>
    <ligand>
        <name>Zn(2+)</name>
        <dbReference type="ChEBI" id="CHEBI:29105"/>
        <note>catalytic</note>
    </ligand>
</feature>
<keyword evidence="7" id="KW-0865">Zymogen</keyword>
<feature type="domain" description="Peptidase M12A" evidence="12">
    <location>
        <begin position="48"/>
        <end position="248"/>
    </location>
</feature>
<evidence type="ECO:0000256" key="7">
    <source>
        <dbReference type="ARBA" id="ARBA00023145"/>
    </source>
</evidence>
<dbReference type="Pfam" id="PF01400">
    <property type="entry name" value="Astacin"/>
    <property type="match status" value="1"/>
</dbReference>
<evidence type="ECO:0000256" key="2">
    <source>
        <dbReference type="ARBA" id="ARBA00022723"/>
    </source>
</evidence>
<dbReference type="MEROPS" id="M12.A08"/>
<keyword evidence="2 10" id="KW-0479">Metal-binding</keyword>
<reference evidence="13" key="1">
    <citation type="submission" date="2013-02" db="EMBL/GenBank/DDBJ databases">
        <title>Immune-Related transcriptome of Coptotermes formosanus Shiraki workers: the defense mechanism.</title>
        <authorList>
            <person name="Hussain A."/>
            <person name="Li Y.F."/>
            <person name="Cheng Y."/>
            <person name="Liu Y."/>
            <person name="Chen C.C."/>
            <person name="Wen S.Y."/>
        </authorList>
    </citation>
    <scope>NUCLEOTIDE SEQUENCE</scope>
</reference>
<evidence type="ECO:0000256" key="11">
    <source>
        <dbReference type="RuleBase" id="RU361183"/>
    </source>
</evidence>
<dbReference type="GO" id="GO:0006508">
    <property type="term" value="P:proteolysis"/>
    <property type="evidence" value="ECO:0007669"/>
    <property type="project" value="UniProtKB-KW"/>
</dbReference>
<keyword evidence="9" id="KW-0325">Glycoprotein</keyword>
<dbReference type="AlphaFoldDB" id="R4UMK8"/>
<protein>
    <recommendedName>
        <fullName evidence="11">Metalloendopeptidase</fullName>
        <ecNumber evidence="11">3.4.24.-</ecNumber>
    </recommendedName>
</protein>
<feature type="signal peptide" evidence="11">
    <location>
        <begin position="1"/>
        <end position="17"/>
    </location>
</feature>
<keyword evidence="8" id="KW-1015">Disulfide bond</keyword>
<dbReference type="PANTHER" id="PTHR10127">
    <property type="entry name" value="DISCOIDIN, CUB, EGF, LAMININ , AND ZINC METALLOPROTEASE DOMAIN CONTAINING"/>
    <property type="match status" value="1"/>
</dbReference>
<dbReference type="InterPro" id="IPR034035">
    <property type="entry name" value="Astacin-like_dom"/>
</dbReference>
<evidence type="ECO:0000259" key="12">
    <source>
        <dbReference type="PROSITE" id="PS51864"/>
    </source>
</evidence>
<dbReference type="InterPro" id="IPR001506">
    <property type="entry name" value="Peptidase_M12A"/>
</dbReference>
<feature type="chain" id="PRO_5005145416" description="Metalloendopeptidase" evidence="11">
    <location>
        <begin position="18"/>
        <end position="248"/>
    </location>
</feature>
<keyword evidence="4 10" id="KW-0378">Hydrolase</keyword>
<keyword evidence="3 11" id="KW-0732">Signal</keyword>
<dbReference type="InterPro" id="IPR006026">
    <property type="entry name" value="Peptidase_Metallo"/>
</dbReference>
<dbReference type="PRINTS" id="PR00480">
    <property type="entry name" value="ASTACIN"/>
</dbReference>
<feature type="binding site" evidence="10">
    <location>
        <position position="146"/>
    </location>
    <ligand>
        <name>Zn(2+)</name>
        <dbReference type="ChEBI" id="CHEBI:29105"/>
        <note>catalytic</note>
    </ligand>
</feature>
<organism evidence="13">
    <name type="scientific">Coptotermes formosanus</name>
    <name type="common">Formosan subterranean termite</name>
    <dbReference type="NCBI Taxonomy" id="36987"/>
    <lineage>
        <taxon>Eukaryota</taxon>
        <taxon>Metazoa</taxon>
        <taxon>Ecdysozoa</taxon>
        <taxon>Arthropoda</taxon>
        <taxon>Hexapoda</taxon>
        <taxon>Insecta</taxon>
        <taxon>Pterygota</taxon>
        <taxon>Neoptera</taxon>
        <taxon>Polyneoptera</taxon>
        <taxon>Dictyoptera</taxon>
        <taxon>Blattodea</taxon>
        <taxon>Blattoidea</taxon>
        <taxon>Termitoidae</taxon>
        <taxon>Rhinotermitidae</taxon>
        <taxon>Coptotermes</taxon>
    </lineage>
</organism>
<comment type="caution">
    <text evidence="10">Lacks conserved residue(s) required for the propagation of feature annotation.</text>
</comment>
<dbReference type="EC" id="3.4.24.-" evidence="11"/>
<dbReference type="FunFam" id="3.40.390.10:FF:000015">
    <property type="entry name" value="Meprin A subunit"/>
    <property type="match status" value="1"/>
</dbReference>
<name>R4UMK8_COPFO</name>
<evidence type="ECO:0000256" key="9">
    <source>
        <dbReference type="ARBA" id="ARBA00023180"/>
    </source>
</evidence>
<dbReference type="GO" id="GO:0008270">
    <property type="term" value="F:zinc ion binding"/>
    <property type="evidence" value="ECO:0007669"/>
    <property type="project" value="UniProtKB-UniRule"/>
</dbReference>
<dbReference type="CDD" id="cd04280">
    <property type="entry name" value="ZnMc_astacin_like"/>
    <property type="match status" value="1"/>
</dbReference>
<evidence type="ECO:0000256" key="4">
    <source>
        <dbReference type="ARBA" id="ARBA00022801"/>
    </source>
</evidence>
<evidence type="ECO:0000256" key="10">
    <source>
        <dbReference type="PROSITE-ProRule" id="PRU01211"/>
    </source>
</evidence>